<gene>
    <name evidence="3" type="ORF">pipiens_018946</name>
</gene>
<dbReference type="Proteomes" id="UP001562425">
    <property type="component" value="Unassembled WGS sequence"/>
</dbReference>
<dbReference type="Pfam" id="PF05804">
    <property type="entry name" value="KAP"/>
    <property type="match status" value="1"/>
</dbReference>
<keyword evidence="4" id="KW-1185">Reference proteome</keyword>
<accession>A0ABD1DZK3</accession>
<evidence type="ECO:0000256" key="1">
    <source>
        <dbReference type="SAM" id="MobiDB-lite"/>
    </source>
</evidence>
<feature type="region of interest" description="Disordered" evidence="1">
    <location>
        <begin position="34"/>
        <end position="62"/>
    </location>
</feature>
<keyword evidence="2" id="KW-0472">Membrane</keyword>
<dbReference type="PANTHER" id="PTHR15605">
    <property type="entry name" value="KINESIN-ASSOCIATED PROTEINS"/>
    <property type="match status" value="1"/>
</dbReference>
<feature type="compositionally biased region" description="Low complexity" evidence="1">
    <location>
        <begin position="165"/>
        <end position="174"/>
    </location>
</feature>
<dbReference type="SMART" id="SM01297">
    <property type="entry name" value="KAP"/>
    <property type="match status" value="1"/>
</dbReference>
<name>A0ABD1DZK3_CULPP</name>
<evidence type="ECO:0000313" key="3">
    <source>
        <dbReference type="EMBL" id="KAL1404317.1"/>
    </source>
</evidence>
<dbReference type="PANTHER" id="PTHR15605:SF2">
    <property type="entry name" value="KINESIN-ASSOCIATED PROTEIN 3"/>
    <property type="match status" value="1"/>
</dbReference>
<protein>
    <submittedName>
        <fullName evidence="3">Uncharacterized protein</fullName>
    </submittedName>
</protein>
<reference evidence="3 4" key="1">
    <citation type="submission" date="2024-05" db="EMBL/GenBank/DDBJ databases">
        <title>Culex pipiens pipiens assembly and annotation.</title>
        <authorList>
            <person name="Alout H."/>
            <person name="Durand T."/>
        </authorList>
    </citation>
    <scope>NUCLEOTIDE SEQUENCE [LARGE SCALE GENOMIC DNA]</scope>
    <source>
        <strain evidence="3">HA-2024</strain>
        <tissue evidence="3">Whole body</tissue>
    </source>
</reference>
<keyword evidence="2" id="KW-1133">Transmembrane helix</keyword>
<comment type="caution">
    <text evidence="3">The sequence shown here is derived from an EMBL/GenBank/DDBJ whole genome shotgun (WGS) entry which is preliminary data.</text>
</comment>
<dbReference type="InterPro" id="IPR008658">
    <property type="entry name" value="KAP3"/>
</dbReference>
<sequence length="247" mass="27384">MLVASIFHWLAGLALFLFTVHYLYYIVTALRSSPSTSTTRSRSRSRSSRGVGGGPGPVPMQSEDAKYIKKRWKGGTIEPHPTEKALIVNYKLEAAVFGEPGDPMLEDKKDCQRIIRLKSLNAKTDPAVLAREVVDKCDLIHKSQLSDIEQIIYYLKNRKNVETPSTASSTASGGTSAGGQRAVSRTSGKVSPHEAEKASIRNIDEYIELLYEDLPEKIKGSRLILQLARDPDNLGELEKNGEWVDVR</sequence>
<keyword evidence="2" id="KW-0812">Transmembrane</keyword>
<feature type="transmembrane region" description="Helical" evidence="2">
    <location>
        <begin position="6"/>
        <end position="27"/>
    </location>
</feature>
<evidence type="ECO:0000313" key="4">
    <source>
        <dbReference type="Proteomes" id="UP001562425"/>
    </source>
</evidence>
<feature type="region of interest" description="Disordered" evidence="1">
    <location>
        <begin position="163"/>
        <end position="196"/>
    </location>
</feature>
<proteinExistence type="predicted"/>
<organism evidence="3 4">
    <name type="scientific">Culex pipiens pipiens</name>
    <name type="common">Northern house mosquito</name>
    <dbReference type="NCBI Taxonomy" id="38569"/>
    <lineage>
        <taxon>Eukaryota</taxon>
        <taxon>Metazoa</taxon>
        <taxon>Ecdysozoa</taxon>
        <taxon>Arthropoda</taxon>
        <taxon>Hexapoda</taxon>
        <taxon>Insecta</taxon>
        <taxon>Pterygota</taxon>
        <taxon>Neoptera</taxon>
        <taxon>Endopterygota</taxon>
        <taxon>Diptera</taxon>
        <taxon>Nematocera</taxon>
        <taxon>Culicoidea</taxon>
        <taxon>Culicidae</taxon>
        <taxon>Culicinae</taxon>
        <taxon>Culicini</taxon>
        <taxon>Culex</taxon>
        <taxon>Culex</taxon>
    </lineage>
</organism>
<evidence type="ECO:0000256" key="2">
    <source>
        <dbReference type="SAM" id="Phobius"/>
    </source>
</evidence>
<dbReference type="EMBL" id="JBEHCU010000552">
    <property type="protein sequence ID" value="KAL1404317.1"/>
    <property type="molecule type" value="Genomic_DNA"/>
</dbReference>
<dbReference type="AlphaFoldDB" id="A0ABD1DZK3"/>